<keyword evidence="2" id="KW-1185">Reference proteome</keyword>
<name>A0A6M3T9Q7_9CAUD</name>
<protein>
    <submittedName>
        <fullName evidence="1">Uncharacterized protein</fullName>
    </submittedName>
</protein>
<dbReference type="Proteomes" id="UP000502376">
    <property type="component" value="Segment"/>
</dbReference>
<dbReference type="GeneID" id="79585530"/>
<proteinExistence type="predicted"/>
<organism evidence="1 2">
    <name type="scientific">Sphingomonas phage Eidolon</name>
    <dbReference type="NCBI Taxonomy" id="2686311"/>
    <lineage>
        <taxon>Viruses</taxon>
        <taxon>Duplodnaviria</taxon>
        <taxon>Heunggongvirae</taxon>
        <taxon>Uroviricota</taxon>
        <taxon>Caudoviricetes</taxon>
        <taxon>Johnpaulvirinae</taxon>
        <taxon>Eidolonvirus</taxon>
        <taxon>Eidolonvirus eidolon</taxon>
    </lineage>
</organism>
<dbReference type="InterPro" id="IPR056919">
    <property type="entry name" value="Phage_TAC_18"/>
</dbReference>
<evidence type="ECO:0000313" key="1">
    <source>
        <dbReference type="EMBL" id="QJD54399.1"/>
    </source>
</evidence>
<reference evidence="1 2" key="1">
    <citation type="submission" date="2019-11" db="EMBL/GenBank/DDBJ databases">
        <authorList>
            <person name="Hylling O."/>
            <person name="Hansen L.H."/>
            <person name="Johansen A."/>
        </authorList>
    </citation>
    <scope>NUCLEOTIDE SEQUENCE [LARGE SCALE GENOMIC DNA]</scope>
</reference>
<dbReference type="EMBL" id="MN734437">
    <property type="protein sequence ID" value="QJD54399.1"/>
    <property type="molecule type" value="Genomic_DNA"/>
</dbReference>
<dbReference type="RefSeq" id="YP_010738165.1">
    <property type="nucleotide sequence ID" value="NC_073023.1"/>
</dbReference>
<dbReference type="Pfam" id="PF23812">
    <property type="entry name" value="Phage_TAC_18"/>
    <property type="match status" value="1"/>
</dbReference>
<sequence>MPERVKNRPNLLPGLALYFNAWFELDGERERSKFERIKRSDVFTYAYDYDFTLWQTLDLWYYVRMMDAEFLQWWKKKHPPPKQPTRGKRNG</sequence>
<accession>A0A6M3T9Q7</accession>
<evidence type="ECO:0000313" key="2">
    <source>
        <dbReference type="Proteomes" id="UP000502376"/>
    </source>
</evidence>
<dbReference type="KEGG" id="vg:79585530"/>